<name>A0ABU7PDB3_9ACTN</name>
<organism evidence="1 2">
    <name type="scientific">Actinacidiphila polyblastidii</name>
    <dbReference type="NCBI Taxonomy" id="3110430"/>
    <lineage>
        <taxon>Bacteria</taxon>
        <taxon>Bacillati</taxon>
        <taxon>Actinomycetota</taxon>
        <taxon>Actinomycetes</taxon>
        <taxon>Kitasatosporales</taxon>
        <taxon>Streptomycetaceae</taxon>
        <taxon>Actinacidiphila</taxon>
    </lineage>
</organism>
<dbReference type="RefSeq" id="WP_330796347.1">
    <property type="nucleotide sequence ID" value="NZ_JAZEWV010000012.1"/>
</dbReference>
<reference evidence="1 2" key="1">
    <citation type="submission" date="2023-12" db="EMBL/GenBank/DDBJ databases">
        <title>Streptomyces sp. V4-01.</title>
        <authorList>
            <person name="Somphong A."/>
            <person name="Phongsopitanun W."/>
        </authorList>
    </citation>
    <scope>NUCLEOTIDE SEQUENCE [LARGE SCALE GENOMIC DNA]</scope>
    <source>
        <strain evidence="1 2">V4-01</strain>
    </source>
</reference>
<gene>
    <name evidence="1" type="ORF">V2S66_17130</name>
</gene>
<protein>
    <submittedName>
        <fullName evidence="1">Uncharacterized protein</fullName>
    </submittedName>
</protein>
<dbReference type="Proteomes" id="UP001344658">
    <property type="component" value="Unassembled WGS sequence"/>
</dbReference>
<sequence>MAGMSWLPVEDPVELLRVDATWSAVSLPTSWAEYALKLVGAHAGPVFEDPHLSHHVWILAPRAVNHWPDLSEIGVTVHGPGGRLLVPGEDGCHDGTRWLRPPANRPLTDPELLRAAVEQVVGPLEDAAAAGPVVLCAHCGTPMREGHRLSWFVGASGPYRATYACTRCWIAEIAGDSPRRHLHAVRQWGRA</sequence>
<proteinExistence type="predicted"/>
<keyword evidence="2" id="KW-1185">Reference proteome</keyword>
<dbReference type="EMBL" id="JAZEWV010000012">
    <property type="protein sequence ID" value="MEE4543688.1"/>
    <property type="molecule type" value="Genomic_DNA"/>
</dbReference>
<accession>A0ABU7PDB3</accession>
<evidence type="ECO:0000313" key="1">
    <source>
        <dbReference type="EMBL" id="MEE4543688.1"/>
    </source>
</evidence>
<evidence type="ECO:0000313" key="2">
    <source>
        <dbReference type="Proteomes" id="UP001344658"/>
    </source>
</evidence>
<comment type="caution">
    <text evidence="1">The sequence shown here is derived from an EMBL/GenBank/DDBJ whole genome shotgun (WGS) entry which is preliminary data.</text>
</comment>